<dbReference type="CDD" id="cd06661">
    <property type="entry name" value="GGCT_like"/>
    <property type="match status" value="1"/>
</dbReference>
<dbReference type="Pfam" id="PF04752">
    <property type="entry name" value="ChaC"/>
    <property type="match status" value="1"/>
</dbReference>
<evidence type="ECO:0000313" key="3">
    <source>
        <dbReference type="EMBL" id="KPA85763.1"/>
    </source>
</evidence>
<dbReference type="InterPro" id="IPR006840">
    <property type="entry name" value="ChaC"/>
</dbReference>
<dbReference type="GeneID" id="26900417"/>
<dbReference type="GO" id="GO:0005737">
    <property type="term" value="C:cytoplasm"/>
    <property type="evidence" value="ECO:0007669"/>
    <property type="project" value="TreeGrafter"/>
</dbReference>
<dbReference type="PANTHER" id="PTHR12192:SF2">
    <property type="entry name" value="GLUTATHIONE-SPECIFIC GAMMA-GLUTAMYLCYCLOTRANSFERASE 2"/>
    <property type="match status" value="1"/>
</dbReference>
<protein>
    <recommendedName>
        <fullName evidence="1">glutathione-specific gamma-glutamylcyclotransferase</fullName>
        <ecNumber evidence="1">4.3.2.7</ecNumber>
    </recommendedName>
</protein>
<keyword evidence="4" id="KW-1185">Reference proteome</keyword>
<gene>
    <name evidence="3" type="ORF">ABB37_00119</name>
</gene>
<dbReference type="InterPro" id="IPR013024">
    <property type="entry name" value="GGCT-like"/>
</dbReference>
<keyword evidence="2" id="KW-0456">Lyase</keyword>
<name>A0A0M9G9U1_LEPPY</name>
<evidence type="ECO:0000256" key="1">
    <source>
        <dbReference type="ARBA" id="ARBA00012344"/>
    </source>
</evidence>
<proteinExistence type="predicted"/>
<dbReference type="VEuPathDB" id="TriTrypDB:LpyrH10_01_1190"/>
<dbReference type="Gene3D" id="3.10.490.10">
    <property type="entry name" value="Gamma-glutamyl cyclotransferase-like"/>
    <property type="match status" value="1"/>
</dbReference>
<evidence type="ECO:0000256" key="2">
    <source>
        <dbReference type="ARBA" id="ARBA00023239"/>
    </source>
</evidence>
<dbReference type="EMBL" id="LGTL01000001">
    <property type="protein sequence ID" value="KPA85763.1"/>
    <property type="molecule type" value="Genomic_DNA"/>
</dbReference>
<comment type="caution">
    <text evidence="3">The sequence shown here is derived from an EMBL/GenBank/DDBJ whole genome shotgun (WGS) entry which is preliminary data.</text>
</comment>
<reference evidence="3 4" key="1">
    <citation type="submission" date="2015-07" db="EMBL/GenBank/DDBJ databases">
        <title>High-quality genome of monoxenous trypanosomatid Leptomonas pyrrhocoris.</title>
        <authorList>
            <person name="Flegontov P."/>
            <person name="Butenko A."/>
            <person name="Firsov S."/>
            <person name="Vlcek C."/>
            <person name="Logacheva M.D."/>
            <person name="Field M."/>
            <person name="Filatov D."/>
            <person name="Flegontova O."/>
            <person name="Gerasimov E."/>
            <person name="Jackson A.P."/>
            <person name="Kelly S."/>
            <person name="Opperdoes F."/>
            <person name="O'Reilly A."/>
            <person name="Votypka J."/>
            <person name="Yurchenko V."/>
            <person name="Lukes J."/>
        </authorList>
    </citation>
    <scope>NUCLEOTIDE SEQUENCE [LARGE SCALE GENOMIC DNA]</scope>
    <source>
        <strain evidence="3">H10</strain>
    </source>
</reference>
<dbReference type="OrthoDB" id="1933483at2759"/>
<organism evidence="3 4">
    <name type="scientific">Leptomonas pyrrhocoris</name>
    <name type="common">Firebug parasite</name>
    <dbReference type="NCBI Taxonomy" id="157538"/>
    <lineage>
        <taxon>Eukaryota</taxon>
        <taxon>Discoba</taxon>
        <taxon>Euglenozoa</taxon>
        <taxon>Kinetoplastea</taxon>
        <taxon>Metakinetoplastina</taxon>
        <taxon>Trypanosomatida</taxon>
        <taxon>Trypanosomatidae</taxon>
        <taxon>Leishmaniinae</taxon>
        <taxon>Leptomonas</taxon>
    </lineage>
</organism>
<dbReference type="GO" id="GO:0006751">
    <property type="term" value="P:glutathione catabolic process"/>
    <property type="evidence" value="ECO:0007669"/>
    <property type="project" value="InterPro"/>
</dbReference>
<evidence type="ECO:0000313" key="4">
    <source>
        <dbReference type="Proteomes" id="UP000037923"/>
    </source>
</evidence>
<dbReference type="PANTHER" id="PTHR12192">
    <property type="entry name" value="CATION TRANSPORT PROTEIN CHAC-RELATED"/>
    <property type="match status" value="1"/>
</dbReference>
<dbReference type="AlphaFoldDB" id="A0A0M9G9U1"/>
<dbReference type="RefSeq" id="XP_015664202.1">
    <property type="nucleotide sequence ID" value="XM_015796194.1"/>
</dbReference>
<dbReference type="EC" id="4.3.2.7" evidence="1"/>
<sequence length="227" mass="25722">MVASPSAARTHYHEEFNLPSFDDNIFLVWGYGSILWKQEFEYEAEYDTYIKGYKRVFYQGSKDHRGTPERPGRVVTLLPTEDDKEARVYGKAYQLPTDPAKLRSIFNALDTREQGGYERLLVTLYDAHPTTPGAEHELSLRERGVDTQGKGVVCLCYNGTAENKDYLGPDTTDAMARHILGCTGPSGPNREYLFFLADSLRAMKVDDPHVFELEAAARRLLAEEETN</sequence>
<accession>A0A0M9G9U1</accession>
<dbReference type="OMA" id="DHREKDG"/>
<dbReference type="GO" id="GO:0061928">
    <property type="term" value="F:glutathione specific gamma-glutamylcyclotransferase activity"/>
    <property type="evidence" value="ECO:0007669"/>
    <property type="project" value="UniProtKB-EC"/>
</dbReference>
<dbReference type="Proteomes" id="UP000037923">
    <property type="component" value="Unassembled WGS sequence"/>
</dbReference>